<gene>
    <name evidence="2" type="ORF">SAMN04488505_101751</name>
</gene>
<proteinExistence type="predicted"/>
<evidence type="ECO:0000259" key="1">
    <source>
        <dbReference type="Pfam" id="PF01833"/>
    </source>
</evidence>
<protein>
    <submittedName>
        <fullName evidence="2">Delta-60 repeat domain-containing protein</fullName>
    </submittedName>
</protein>
<dbReference type="InterPro" id="IPR014756">
    <property type="entry name" value="Ig_E-set"/>
</dbReference>
<organism evidence="2 3">
    <name type="scientific">Chitinophaga rupis</name>
    <dbReference type="NCBI Taxonomy" id="573321"/>
    <lineage>
        <taxon>Bacteria</taxon>
        <taxon>Pseudomonadati</taxon>
        <taxon>Bacteroidota</taxon>
        <taxon>Chitinophagia</taxon>
        <taxon>Chitinophagales</taxon>
        <taxon>Chitinophagaceae</taxon>
        <taxon>Chitinophaga</taxon>
    </lineage>
</organism>
<evidence type="ECO:0000313" key="2">
    <source>
        <dbReference type="EMBL" id="SEK71329.1"/>
    </source>
</evidence>
<dbReference type="OrthoDB" id="9805017at2"/>
<dbReference type="Pfam" id="PF17164">
    <property type="entry name" value="DUF5122"/>
    <property type="match status" value="6"/>
</dbReference>
<dbReference type="SUPFAM" id="SSF81296">
    <property type="entry name" value="E set domains"/>
    <property type="match status" value="1"/>
</dbReference>
<dbReference type="Pfam" id="PF01833">
    <property type="entry name" value="TIG"/>
    <property type="match status" value="1"/>
</dbReference>
<dbReference type="Proteomes" id="UP000198984">
    <property type="component" value="Unassembled WGS sequence"/>
</dbReference>
<dbReference type="RefSeq" id="WP_089906786.1">
    <property type="nucleotide sequence ID" value="NZ_FOBB01000001.1"/>
</dbReference>
<dbReference type="Gene3D" id="2.60.40.10">
    <property type="entry name" value="Immunoglobulins"/>
    <property type="match status" value="1"/>
</dbReference>
<dbReference type="InterPro" id="IPR013431">
    <property type="entry name" value="Delta_60_rpt"/>
</dbReference>
<feature type="domain" description="IPT/TIG" evidence="1">
    <location>
        <begin position="48"/>
        <end position="111"/>
    </location>
</feature>
<dbReference type="NCBIfam" id="TIGR02608">
    <property type="entry name" value="delta_60_rpt"/>
    <property type="match status" value="3"/>
</dbReference>
<dbReference type="STRING" id="573321.SAMN04488505_101751"/>
<dbReference type="AlphaFoldDB" id="A0A1H7J9G9"/>
<keyword evidence="3" id="KW-1185">Reference proteome</keyword>
<name>A0A1H7J9G9_9BACT</name>
<evidence type="ECO:0000313" key="3">
    <source>
        <dbReference type="Proteomes" id="UP000198984"/>
    </source>
</evidence>
<dbReference type="InterPro" id="IPR013783">
    <property type="entry name" value="Ig-like_fold"/>
</dbReference>
<dbReference type="SUPFAM" id="SSF63829">
    <property type="entry name" value="Calcium-dependent phosphotriesterase"/>
    <property type="match status" value="1"/>
</dbReference>
<sequence>MKILRFFTGIIIAGICLQACSKDDVASSGKDPYKDTVSPAILISKGGVLPDRGHINDEIIIRGKGFKAHQQELSILFNGQPGTLVDVTDSSVKVKVPVFASTGNITAQVGQQYFFGPFFRVLGAMETDTVYPSSRGADNFIQDIIPVEGGKFLIVGDFTNFDNANIDGGVNRVARINGDGTIDRSFRYGKNTGAPATVVRAAAMPDGRYLVAGSFASYEGLPYVSSIARLYNNGGLETENITRPSGKVQPVSALKGGVSGVVTGLHLQQDGKMIVVGYFRYYVKPNYNLVSVTGADSLHLDSTMVNFMARLHPDGTLDTSYNYDLVNHRGKEGVNGAINKSLFLPDGKVLIVGGFTKYNGQPAQRIARINTDGSLDPTFKSAEGANFPIYDVAQQPDGKFILTGLFNTYAGLAVPYIVRLMPDGSLDPSLQVGTGAEGTVYNINIMPQGQIILTGAFTEFNKVVRNNFVVLNPDGSVHTAYNTNGGINMGTNDVNAAFTKVLQLPNDHSMLAVGGFTRFDFRPCNRIVRITYQ</sequence>
<reference evidence="2 3" key="1">
    <citation type="submission" date="2016-10" db="EMBL/GenBank/DDBJ databases">
        <authorList>
            <person name="de Groot N.N."/>
        </authorList>
    </citation>
    <scope>NUCLEOTIDE SEQUENCE [LARGE SCALE GENOMIC DNA]</scope>
    <source>
        <strain evidence="2 3">DSM 21039</strain>
    </source>
</reference>
<accession>A0A1H7J9G9</accession>
<dbReference type="Gene3D" id="2.80.10.50">
    <property type="match status" value="3"/>
</dbReference>
<dbReference type="EMBL" id="FOBB01000001">
    <property type="protein sequence ID" value="SEK71329.1"/>
    <property type="molecule type" value="Genomic_DNA"/>
</dbReference>
<dbReference type="InterPro" id="IPR002909">
    <property type="entry name" value="IPT_dom"/>
</dbReference>